<dbReference type="InterPro" id="IPR012914">
    <property type="entry name" value="PucR_dom"/>
</dbReference>
<comment type="caution">
    <text evidence="5">The sequence shown here is derived from an EMBL/GenBank/DDBJ whole genome shotgun (WGS) entry which is preliminary data.</text>
</comment>
<evidence type="ECO:0000313" key="5">
    <source>
        <dbReference type="EMBL" id="MBZ5963055.1"/>
    </source>
</evidence>
<evidence type="ECO:0000259" key="4">
    <source>
        <dbReference type="Pfam" id="PF17853"/>
    </source>
</evidence>
<evidence type="ECO:0000313" key="6">
    <source>
        <dbReference type="Proteomes" id="UP000752647"/>
    </source>
</evidence>
<dbReference type="PANTHER" id="PTHR33744">
    <property type="entry name" value="CARBOHYDRATE DIACID REGULATOR"/>
    <property type="match status" value="1"/>
</dbReference>
<dbReference type="InterPro" id="IPR051448">
    <property type="entry name" value="CdaR-like_regulators"/>
</dbReference>
<evidence type="ECO:0000256" key="1">
    <source>
        <dbReference type="ARBA" id="ARBA00006754"/>
    </source>
</evidence>
<feature type="domain" description="PucR C-terminal helix-turn-helix" evidence="3">
    <location>
        <begin position="456"/>
        <end position="513"/>
    </location>
</feature>
<dbReference type="InterPro" id="IPR025736">
    <property type="entry name" value="PucR_C-HTH_dom"/>
</dbReference>
<proteinExistence type="inferred from homology"/>
<dbReference type="AlphaFoldDB" id="A0A9Q3SY13"/>
<feature type="domain" description="CdaR GGDEF-like" evidence="4">
    <location>
        <begin position="289"/>
        <end position="412"/>
    </location>
</feature>
<dbReference type="InterPro" id="IPR041522">
    <property type="entry name" value="CdaR_GGDEF"/>
</dbReference>
<accession>A0A9Q3SY13</accession>
<comment type="similarity">
    <text evidence="1">Belongs to the CdaR family.</text>
</comment>
<dbReference type="Pfam" id="PF07905">
    <property type="entry name" value="PucR"/>
    <property type="match status" value="1"/>
</dbReference>
<dbReference type="Pfam" id="PF13556">
    <property type="entry name" value="HTH_30"/>
    <property type="match status" value="1"/>
</dbReference>
<evidence type="ECO:0000259" key="3">
    <source>
        <dbReference type="Pfam" id="PF13556"/>
    </source>
</evidence>
<reference evidence="5" key="1">
    <citation type="submission" date="2021-05" db="EMBL/GenBank/DDBJ databases">
        <title>Pangenome of Leuconostoc gelidum warrants species status for Leuconostoc gelidum subsp. gasicomitatum.</title>
        <authorList>
            <person name="Johansson P."/>
            <person name="Sade E."/>
            <person name="Hultman J."/>
            <person name="Auvinen P."/>
            <person name="Bjorkroth J."/>
        </authorList>
    </citation>
    <scope>NUCLEOTIDE SEQUENCE</scope>
    <source>
        <strain evidence="5">A.21.4</strain>
    </source>
</reference>
<dbReference type="InterPro" id="IPR042070">
    <property type="entry name" value="PucR_C-HTH_sf"/>
</dbReference>
<dbReference type="RefSeq" id="WP_097001674.1">
    <property type="nucleotide sequence ID" value="NZ_CBCPIF010000001.1"/>
</dbReference>
<feature type="domain" description="Purine catabolism PurC-like" evidence="2">
    <location>
        <begin position="5"/>
        <end position="109"/>
    </location>
</feature>
<dbReference type="Proteomes" id="UP000752647">
    <property type="component" value="Unassembled WGS sequence"/>
</dbReference>
<gene>
    <name evidence="5" type="ORF">KIJ12_07870</name>
</gene>
<dbReference type="Pfam" id="PF17853">
    <property type="entry name" value="GGDEF_2"/>
    <property type="match status" value="1"/>
</dbReference>
<sequence length="515" mass="58808">MKLIDILKHPSLHSIQVAAGANGLSRNVTQVGMIDAPDINDFLFEGQLLVTSGFHFTKNSHLLHDLIIGMHDINASGIAIKLDRYIYELPTDIIILADKLAIPILWTPADDFLSLTVKRLTAVILETQNTELRQIIAINQQLSNLNAQNITYQHLLDQSAKVLKTPLALLDSHFTALYASSEWVAQREFLTHYLRHESDIDYLNLSAPTRIAFNHQIIDILPIFSALNENKAFAAFVVNESEPSDFQMLRQQQVMNTLGLANSRTDLLNETDFRNRSGFFLNVMQGGLSDSAIDNYLHDESIDNKQCFRVAIIDFVQQNTIIESHQFEIRQQLTRWFISEHHLPVLTFSHSQQLVLLINEDIDTRQFLNQLFQFLNTQKKLNYPFTMGFSRISKSVHKLSELYDQANNALKLTSSQHPIMRFRPKNAQELLDLLPKQESDVFVEKTLGSILKNTELLETLKSYVFLHQNVTAVATALFVHRNTINYRLKRISDLLGVDLEMPDVLVDIQLALLLI</sequence>
<dbReference type="EMBL" id="JAHBFI010000019">
    <property type="protein sequence ID" value="MBZ5963055.1"/>
    <property type="molecule type" value="Genomic_DNA"/>
</dbReference>
<organism evidence="5 6">
    <name type="scientific">Leuconostoc gasicomitatum</name>
    <dbReference type="NCBI Taxonomy" id="115778"/>
    <lineage>
        <taxon>Bacteria</taxon>
        <taxon>Bacillati</taxon>
        <taxon>Bacillota</taxon>
        <taxon>Bacilli</taxon>
        <taxon>Lactobacillales</taxon>
        <taxon>Lactobacillaceae</taxon>
        <taxon>Leuconostoc</taxon>
        <taxon>Leuconostoc gelidum group</taxon>
    </lineage>
</organism>
<name>A0A9Q3SY13_9LACO</name>
<dbReference type="Gene3D" id="1.10.10.2840">
    <property type="entry name" value="PucR C-terminal helix-turn-helix domain"/>
    <property type="match status" value="1"/>
</dbReference>
<protein>
    <submittedName>
        <fullName evidence="5">PucR family transcriptional regulator ligand-binding domain-containing protein</fullName>
    </submittedName>
</protein>
<evidence type="ECO:0000259" key="2">
    <source>
        <dbReference type="Pfam" id="PF07905"/>
    </source>
</evidence>